<organism evidence="3 4">
    <name type="scientific">Rhizopus delemar</name>
    <dbReference type="NCBI Taxonomy" id="936053"/>
    <lineage>
        <taxon>Eukaryota</taxon>
        <taxon>Fungi</taxon>
        <taxon>Fungi incertae sedis</taxon>
        <taxon>Mucoromycota</taxon>
        <taxon>Mucoromycotina</taxon>
        <taxon>Mucoromycetes</taxon>
        <taxon>Mucorales</taxon>
        <taxon>Mucorineae</taxon>
        <taxon>Rhizopodaceae</taxon>
        <taxon>Rhizopus</taxon>
    </lineage>
</organism>
<dbReference type="GO" id="GO:0005884">
    <property type="term" value="C:actin filament"/>
    <property type="evidence" value="ECO:0007669"/>
    <property type="project" value="TreeGrafter"/>
</dbReference>
<dbReference type="GO" id="GO:0030041">
    <property type="term" value="P:actin filament polymerization"/>
    <property type="evidence" value="ECO:0007669"/>
    <property type="project" value="TreeGrafter"/>
</dbReference>
<proteinExistence type="predicted"/>
<keyword evidence="2" id="KW-0472">Membrane</keyword>
<feature type="compositionally biased region" description="Basic and acidic residues" evidence="1">
    <location>
        <begin position="180"/>
        <end position="190"/>
    </location>
</feature>
<evidence type="ECO:0000256" key="1">
    <source>
        <dbReference type="SAM" id="MobiDB-lite"/>
    </source>
</evidence>
<dbReference type="PANTHER" id="PTHR45691">
    <property type="entry name" value="PROTEIN DIAPHANOUS"/>
    <property type="match status" value="1"/>
</dbReference>
<feature type="region of interest" description="Disordered" evidence="1">
    <location>
        <begin position="102"/>
        <end position="284"/>
    </location>
</feature>
<keyword evidence="2" id="KW-0812">Transmembrane</keyword>
<feature type="region of interest" description="Disordered" evidence="1">
    <location>
        <begin position="387"/>
        <end position="406"/>
    </location>
</feature>
<evidence type="ECO:0000313" key="3">
    <source>
        <dbReference type="EMBL" id="KAG1575638.1"/>
    </source>
</evidence>
<accession>A0A9P6ZCW6</accession>
<feature type="transmembrane region" description="Helical" evidence="2">
    <location>
        <begin position="38"/>
        <end position="56"/>
    </location>
</feature>
<feature type="compositionally biased region" description="Basic and acidic residues" evidence="1">
    <location>
        <begin position="211"/>
        <end position="250"/>
    </location>
</feature>
<feature type="compositionally biased region" description="Pro residues" evidence="1">
    <location>
        <begin position="191"/>
        <end position="210"/>
    </location>
</feature>
<dbReference type="PANTHER" id="PTHR45691:SF6">
    <property type="entry name" value="PROTEIN DIAPHANOUS"/>
    <property type="match status" value="1"/>
</dbReference>
<dbReference type="AlphaFoldDB" id="A0A9P6ZCW6"/>
<evidence type="ECO:0000256" key="2">
    <source>
        <dbReference type="SAM" id="Phobius"/>
    </source>
</evidence>
<dbReference type="InterPro" id="IPR051412">
    <property type="entry name" value="Formin_Homology_Diaphanous_sf"/>
</dbReference>
<sequence length="594" mass="65397">MEKSDKKAEYISIPTEEHQEEPFAYEVRQKPAFSYRSLAAKGALIAAAILAIGALHKTFTPGKSVVQKYDEAFYNPPEPCILKHNEDYKELKTFVEELEESMGFGGDRHSHSRGDHKFHDKPHHPPFSGGPNHFGEHPPPPPGYYPPPPPPHDGPEHPPFPPPPHDGPEHPPFPPPPHGGPEHPPHHPSDCHPPSPPPPPPGCYPPPPPHDGPEHPPPKDGEKPPKDGDEPSEDYDKSEGDELQDNKQIDDGNMTLDNAKPDDSHPPYPGFEHHPPHMRIPNDANDFDFDHDKEGHEPFCKVSELEAQSTVFAISPETFQKTKFFLNGHFNRGGYVRISKSNDASAKDIKVNVTTYANQTDVRSEAIISAFENEGNYIVQLERDHKHLPPPPPPACHSPLPPPPKPDQQHCLVYSVDIEFPQGTESYEALEFFVQQTQRLEGGKDIEDINFGSIKAGLGRGAIVFDGLKAKTIKLAALHGVVMGTYQPKEKFLAATVHGATKVKIEPTDEQVNVIAASTFGPATAELPADGFSGNFALYNAFGPASTIKAPRPEDIHVTKLKHGVKAGYYKEKNKESKVTVSAKFHGSPAIYLN</sequence>
<feature type="compositionally biased region" description="Pro residues" evidence="1">
    <location>
        <begin position="137"/>
        <end position="179"/>
    </location>
</feature>
<name>A0A9P6ZCW6_9FUNG</name>
<reference evidence="3 4" key="1">
    <citation type="journal article" date="2020" name="Microb. Genom.">
        <title>Genetic diversity of clinical and environmental Mucorales isolates obtained from an investigation of mucormycosis cases among solid organ transplant recipients.</title>
        <authorList>
            <person name="Nguyen M.H."/>
            <person name="Kaul D."/>
            <person name="Muto C."/>
            <person name="Cheng S.J."/>
            <person name="Richter R.A."/>
            <person name="Bruno V.M."/>
            <person name="Liu G."/>
            <person name="Beyhan S."/>
            <person name="Sundermann A.J."/>
            <person name="Mounaud S."/>
            <person name="Pasculle A.W."/>
            <person name="Nierman W.C."/>
            <person name="Driscoll E."/>
            <person name="Cumbie R."/>
            <person name="Clancy C.J."/>
            <person name="Dupont C.L."/>
        </authorList>
    </citation>
    <scope>NUCLEOTIDE SEQUENCE [LARGE SCALE GENOMIC DNA]</scope>
    <source>
        <strain evidence="3 4">GL24</strain>
    </source>
</reference>
<dbReference type="Proteomes" id="UP000740926">
    <property type="component" value="Unassembled WGS sequence"/>
</dbReference>
<protein>
    <submittedName>
        <fullName evidence="3">Uncharacterized protein</fullName>
    </submittedName>
</protein>
<comment type="caution">
    <text evidence="3">The sequence shown here is derived from an EMBL/GenBank/DDBJ whole genome shotgun (WGS) entry which is preliminary data.</text>
</comment>
<gene>
    <name evidence="3" type="ORF">G6F50_000902</name>
</gene>
<feature type="compositionally biased region" description="Basic and acidic residues" evidence="1">
    <location>
        <begin position="106"/>
        <end position="118"/>
    </location>
</feature>
<keyword evidence="2" id="KW-1133">Transmembrane helix</keyword>
<keyword evidence="4" id="KW-1185">Reference proteome</keyword>
<feature type="compositionally biased region" description="Basic and acidic residues" evidence="1">
    <location>
        <begin position="259"/>
        <end position="275"/>
    </location>
</feature>
<dbReference type="EMBL" id="JAANIU010000065">
    <property type="protein sequence ID" value="KAG1575638.1"/>
    <property type="molecule type" value="Genomic_DNA"/>
</dbReference>
<evidence type="ECO:0000313" key="4">
    <source>
        <dbReference type="Proteomes" id="UP000740926"/>
    </source>
</evidence>
<feature type="compositionally biased region" description="Pro residues" evidence="1">
    <location>
        <begin position="389"/>
        <end position="406"/>
    </location>
</feature>